<dbReference type="AlphaFoldDB" id="A0A1I8HEM4"/>
<feature type="domain" description="MATH" evidence="13">
    <location>
        <begin position="433"/>
        <end position="579"/>
    </location>
</feature>
<sequence>MEFPWDCLGLALNKITPKKFSGQSKSPDIRFKTGFLKKAMAESSQLQMGYKIGGIDKLEARYKCAHCHLLLREPMQGDCGHRYCRNCVQLKFNEAKQKGEPSLCLECDSSDSDRAEISPDRTYPDMAIKREINKSLKVQCPNSPCDKVMQVRELDDHLQECEFRPEPCELCGKLVAMQRLAKHKEKKCRRRLVPCEVCKERVAFESLDEHKSSTCIGSTVECEFCLARVKDNEEAKSSHWLNECPVGWHTEQCPFGCSDMSEGWEKHRIQHQATHIDRLLALSKRQQQQQADPPEQSLVPVSRGAAAGTSVPASELTGSDFEELSRLKEKAAALESRMKSMALPTDLAKILKDLQGSIVQGDKVKELLQVIKEQFDNCYDKIRQYELRMQKDLEKKLDIERKHQELVKLLAYKEMKILDLERRVEVLEHAGYDGVLVWKITDVRRRKEEAREGKVCSIYSPPFYTGKAGYKMCGRLYLNGDGAGKNTHISLFFVIMRGAFDALLPWPFAKKVSMMLLDQNFDEHVIDAFKPDTSSSSFKRPSTDMNIASGCPLFMPLADFENGSRGYVKDDAMFIKFIVDKSDLPT</sequence>
<dbReference type="SUPFAM" id="SSF49599">
    <property type="entry name" value="TRAF domain-like"/>
    <property type="match status" value="2"/>
</dbReference>
<dbReference type="InterPro" id="IPR013083">
    <property type="entry name" value="Znf_RING/FYVE/PHD"/>
</dbReference>
<keyword evidence="15" id="KW-1185">Reference proteome</keyword>
<organism evidence="15 16">
    <name type="scientific">Macrostomum lignano</name>
    <dbReference type="NCBI Taxonomy" id="282301"/>
    <lineage>
        <taxon>Eukaryota</taxon>
        <taxon>Metazoa</taxon>
        <taxon>Spiralia</taxon>
        <taxon>Lophotrochozoa</taxon>
        <taxon>Platyhelminthes</taxon>
        <taxon>Rhabditophora</taxon>
        <taxon>Macrostomorpha</taxon>
        <taxon>Macrostomida</taxon>
        <taxon>Macrostomidae</taxon>
        <taxon>Macrostomum</taxon>
    </lineage>
</organism>
<evidence type="ECO:0000256" key="4">
    <source>
        <dbReference type="ARBA" id="ARBA00022703"/>
    </source>
</evidence>
<evidence type="ECO:0000256" key="5">
    <source>
        <dbReference type="ARBA" id="ARBA00022723"/>
    </source>
</evidence>
<dbReference type="Gene3D" id="2.60.210.10">
    <property type="entry name" value="Apoptosis, Tumor Necrosis Factor Receptor Associated Protein 2, Chain A"/>
    <property type="match status" value="1"/>
</dbReference>
<dbReference type="SUPFAM" id="SSF57850">
    <property type="entry name" value="RING/U-box"/>
    <property type="match status" value="1"/>
</dbReference>
<accession>A0A1I8HEM4</accession>
<feature type="region of interest" description="Disordered" evidence="12">
    <location>
        <begin position="284"/>
        <end position="304"/>
    </location>
</feature>
<dbReference type="Gene3D" id="3.30.40.10">
    <property type="entry name" value="Zinc/RING finger domain, C3HC4 (zinc finger)"/>
    <property type="match status" value="3"/>
</dbReference>
<dbReference type="PANTHER" id="PTHR10131">
    <property type="entry name" value="TNF RECEPTOR ASSOCIATED FACTOR"/>
    <property type="match status" value="1"/>
</dbReference>
<dbReference type="PROSITE" id="PS00518">
    <property type="entry name" value="ZF_RING_1"/>
    <property type="match status" value="1"/>
</dbReference>
<dbReference type="InterPro" id="IPR012227">
    <property type="entry name" value="TNF_rcpt-assoc_TRAF_met"/>
</dbReference>
<keyword evidence="8 11" id="KW-0862">Zinc</keyword>
<dbReference type="InterPro" id="IPR002083">
    <property type="entry name" value="MATH/TRAF_dom"/>
</dbReference>
<dbReference type="GO" id="GO:0007165">
    <property type="term" value="P:signal transduction"/>
    <property type="evidence" value="ECO:0007669"/>
    <property type="project" value="InterPro"/>
</dbReference>
<evidence type="ECO:0000256" key="3">
    <source>
        <dbReference type="ARBA" id="ARBA00022499"/>
    </source>
</evidence>
<keyword evidence="3" id="KW-1017">Isopeptide bond</keyword>
<keyword evidence="6" id="KW-0677">Repeat</keyword>
<evidence type="ECO:0000256" key="2">
    <source>
        <dbReference type="ARBA" id="ARBA00022490"/>
    </source>
</evidence>
<evidence type="ECO:0000256" key="1">
    <source>
        <dbReference type="ARBA" id="ARBA00004496"/>
    </source>
</evidence>
<dbReference type="GO" id="GO:0005164">
    <property type="term" value="F:tumor necrosis factor receptor binding"/>
    <property type="evidence" value="ECO:0007669"/>
    <property type="project" value="TreeGrafter"/>
</dbReference>
<evidence type="ECO:0000259" key="14">
    <source>
        <dbReference type="PROSITE" id="PS50145"/>
    </source>
</evidence>
<feature type="domain" description="TRAF-type" evidence="14">
    <location>
        <begin position="157"/>
        <end position="207"/>
    </location>
</feature>
<dbReference type="PANTHER" id="PTHR10131:SF138">
    <property type="entry name" value="RE66324P"/>
    <property type="match status" value="1"/>
</dbReference>
<dbReference type="PROSITE" id="PS50144">
    <property type="entry name" value="MATH"/>
    <property type="match status" value="1"/>
</dbReference>
<evidence type="ECO:0000259" key="13">
    <source>
        <dbReference type="PROSITE" id="PS50144"/>
    </source>
</evidence>
<evidence type="ECO:0000256" key="12">
    <source>
        <dbReference type="SAM" id="MobiDB-lite"/>
    </source>
</evidence>
<dbReference type="Pfam" id="PF02176">
    <property type="entry name" value="zf-TRAF"/>
    <property type="match status" value="1"/>
</dbReference>
<dbReference type="SMART" id="SM00061">
    <property type="entry name" value="MATH"/>
    <property type="match status" value="1"/>
</dbReference>
<dbReference type="GO" id="GO:0005737">
    <property type="term" value="C:cytoplasm"/>
    <property type="evidence" value="ECO:0007669"/>
    <property type="project" value="UniProtKB-SubCell"/>
</dbReference>
<dbReference type="GO" id="GO:0006915">
    <property type="term" value="P:apoptotic process"/>
    <property type="evidence" value="ECO:0007669"/>
    <property type="project" value="UniProtKB-KW"/>
</dbReference>
<name>A0A1I8HEM4_9PLAT</name>
<dbReference type="GO" id="GO:0042981">
    <property type="term" value="P:regulation of apoptotic process"/>
    <property type="evidence" value="ECO:0007669"/>
    <property type="project" value="InterPro"/>
</dbReference>
<dbReference type="InterPro" id="IPR008974">
    <property type="entry name" value="TRAF-like"/>
</dbReference>
<dbReference type="PIRSF" id="PIRSF015614">
    <property type="entry name" value="TRAF"/>
    <property type="match status" value="1"/>
</dbReference>
<dbReference type="Proteomes" id="UP000095280">
    <property type="component" value="Unplaced"/>
</dbReference>
<dbReference type="GO" id="GO:0043122">
    <property type="term" value="P:regulation of canonical NF-kappaB signal transduction"/>
    <property type="evidence" value="ECO:0007669"/>
    <property type="project" value="TreeGrafter"/>
</dbReference>
<keyword evidence="4" id="KW-0053">Apoptosis</keyword>
<dbReference type="InterPro" id="IPR049342">
    <property type="entry name" value="TRAF1-6_MATH_dom"/>
</dbReference>
<dbReference type="WBParaSite" id="maker-uti_cns_0005896-snap-gene-0.9-mRNA-1">
    <property type="protein sequence ID" value="maker-uti_cns_0005896-snap-gene-0.9-mRNA-1"/>
    <property type="gene ID" value="maker-uti_cns_0005896-snap-gene-0.9"/>
</dbReference>
<dbReference type="PROSITE" id="PS50145">
    <property type="entry name" value="ZF_TRAF"/>
    <property type="match status" value="1"/>
</dbReference>
<keyword evidence="10" id="KW-0175">Coiled coil</keyword>
<evidence type="ECO:0000256" key="10">
    <source>
        <dbReference type="ARBA" id="ARBA00023054"/>
    </source>
</evidence>
<keyword evidence="5 11" id="KW-0479">Metal-binding</keyword>
<proteinExistence type="predicted"/>
<dbReference type="InterPro" id="IPR001293">
    <property type="entry name" value="Znf_TRAF"/>
</dbReference>
<keyword evidence="2" id="KW-0963">Cytoplasm</keyword>
<evidence type="ECO:0000256" key="8">
    <source>
        <dbReference type="ARBA" id="ARBA00022833"/>
    </source>
</evidence>
<dbReference type="Pfam" id="PF21355">
    <property type="entry name" value="TRAF-mep_MATH"/>
    <property type="match status" value="1"/>
</dbReference>
<feature type="zinc finger region" description="TRAF-type" evidence="11">
    <location>
        <begin position="157"/>
        <end position="207"/>
    </location>
</feature>
<evidence type="ECO:0000256" key="7">
    <source>
        <dbReference type="ARBA" id="ARBA00022771"/>
    </source>
</evidence>
<evidence type="ECO:0000256" key="9">
    <source>
        <dbReference type="ARBA" id="ARBA00022843"/>
    </source>
</evidence>
<protein>
    <submittedName>
        <fullName evidence="16">TNF receptor-associated factor</fullName>
    </submittedName>
</protein>
<comment type="subcellular location">
    <subcellularLocation>
        <location evidence="1">Cytoplasm</location>
    </subcellularLocation>
</comment>
<evidence type="ECO:0000313" key="15">
    <source>
        <dbReference type="Proteomes" id="UP000095280"/>
    </source>
</evidence>
<dbReference type="GO" id="GO:0008270">
    <property type="term" value="F:zinc ion binding"/>
    <property type="evidence" value="ECO:0007669"/>
    <property type="project" value="UniProtKB-KW"/>
</dbReference>
<evidence type="ECO:0000256" key="11">
    <source>
        <dbReference type="PROSITE-ProRule" id="PRU00207"/>
    </source>
</evidence>
<reference evidence="16" key="1">
    <citation type="submission" date="2016-11" db="UniProtKB">
        <authorList>
            <consortium name="WormBaseParasite"/>
        </authorList>
    </citation>
    <scope>IDENTIFICATION</scope>
</reference>
<keyword evidence="7 11" id="KW-0863">Zinc-finger</keyword>
<dbReference type="GO" id="GO:0009898">
    <property type="term" value="C:cytoplasmic side of plasma membrane"/>
    <property type="evidence" value="ECO:0007669"/>
    <property type="project" value="TreeGrafter"/>
</dbReference>
<evidence type="ECO:0000256" key="6">
    <source>
        <dbReference type="ARBA" id="ARBA00022737"/>
    </source>
</evidence>
<dbReference type="FunFam" id="2.60.210.10:FF:000001">
    <property type="entry name" value="TNF receptor-associated factor"/>
    <property type="match status" value="1"/>
</dbReference>
<keyword evidence="9" id="KW-0832">Ubl conjugation</keyword>
<evidence type="ECO:0000313" key="16">
    <source>
        <dbReference type="WBParaSite" id="maker-uti_cns_0005896-snap-gene-0.9-mRNA-1"/>
    </source>
</evidence>
<dbReference type="InterPro" id="IPR017907">
    <property type="entry name" value="Znf_RING_CS"/>
</dbReference>